<evidence type="ECO:0000256" key="1">
    <source>
        <dbReference type="SAM" id="Phobius"/>
    </source>
</evidence>
<sequence>MKGIAIFLAIIVGGYFFVMKVVDESKSYEDNSVAENGHASYYRKKVENRDKKYHKEDSLGQTVINCAGLTLEDKKGIWLRSPLKEEMISKFPNFGLMKMFVEARIEDADLRKIVLKQVNNVQDKIATGVINNNNDAKYKLGLLE</sequence>
<gene>
    <name evidence="2" type="ORF">MNB_SV-15-614</name>
</gene>
<keyword evidence="1" id="KW-0472">Membrane</keyword>
<keyword evidence="1" id="KW-0812">Transmembrane</keyword>
<accession>A0A1W1EK08</accession>
<dbReference type="EMBL" id="FRYL01000030">
    <property type="protein sequence ID" value="SHO81132.1"/>
    <property type="molecule type" value="Genomic_DNA"/>
</dbReference>
<evidence type="ECO:0000313" key="2">
    <source>
        <dbReference type="EMBL" id="SHO81132.1"/>
    </source>
</evidence>
<proteinExistence type="predicted"/>
<dbReference type="AlphaFoldDB" id="A0A1W1EK08"/>
<name>A0A1W1EK08_9ZZZZ</name>
<keyword evidence="1" id="KW-1133">Transmembrane helix</keyword>
<organism evidence="2">
    <name type="scientific">hydrothermal vent metagenome</name>
    <dbReference type="NCBI Taxonomy" id="652676"/>
    <lineage>
        <taxon>unclassified sequences</taxon>
        <taxon>metagenomes</taxon>
        <taxon>ecological metagenomes</taxon>
    </lineage>
</organism>
<feature type="transmembrane region" description="Helical" evidence="1">
    <location>
        <begin position="6"/>
        <end position="22"/>
    </location>
</feature>
<reference evidence="2" key="1">
    <citation type="submission" date="2016-10" db="EMBL/GenBank/DDBJ databases">
        <authorList>
            <person name="de Groot N.N."/>
        </authorList>
    </citation>
    <scope>NUCLEOTIDE SEQUENCE</scope>
</reference>
<protein>
    <submittedName>
        <fullName evidence="2">Uncharacterized protein</fullName>
    </submittedName>
</protein>